<dbReference type="EMBL" id="CM055742">
    <property type="protein sequence ID" value="KAJ8001040.1"/>
    <property type="molecule type" value="Genomic_DNA"/>
</dbReference>
<comment type="caution">
    <text evidence="1">The sequence shown here is derived from an EMBL/GenBank/DDBJ whole genome shotgun (WGS) entry which is preliminary data.</text>
</comment>
<gene>
    <name evidence="1" type="ORF">DPEC_G00187040</name>
</gene>
<reference evidence="1" key="1">
    <citation type="submission" date="2021-05" db="EMBL/GenBank/DDBJ databases">
        <authorList>
            <person name="Pan Q."/>
            <person name="Jouanno E."/>
            <person name="Zahm M."/>
            <person name="Klopp C."/>
            <person name="Cabau C."/>
            <person name="Louis A."/>
            <person name="Berthelot C."/>
            <person name="Parey E."/>
            <person name="Roest Crollius H."/>
            <person name="Montfort J."/>
            <person name="Robinson-Rechavi M."/>
            <person name="Bouchez O."/>
            <person name="Lampietro C."/>
            <person name="Lopez Roques C."/>
            <person name="Donnadieu C."/>
            <person name="Postlethwait J."/>
            <person name="Bobe J."/>
            <person name="Dillon D."/>
            <person name="Chandos A."/>
            <person name="von Hippel F."/>
            <person name="Guiguen Y."/>
        </authorList>
    </citation>
    <scope>NUCLEOTIDE SEQUENCE</scope>
    <source>
        <strain evidence="1">YG-Jan2019</strain>
    </source>
</reference>
<evidence type="ECO:0000313" key="2">
    <source>
        <dbReference type="Proteomes" id="UP001157502"/>
    </source>
</evidence>
<dbReference type="Proteomes" id="UP001157502">
    <property type="component" value="Chromosome 15"/>
</dbReference>
<proteinExistence type="predicted"/>
<accession>A0ACC2GC07</accession>
<name>A0ACC2GC07_DALPE</name>
<sequence>MAGTRTRTGSGPSPYARAADIAELLHLECVGLLDLYKKKEEFPTELNVNTEHLVSVSSSSSQLSANDIDSILRQCRGLLAKVISQEEVFGVGALETKYEVQRKTVMDRLGHLIDSLVKRDGNTASTSGPEYPELGGQENGSLFALKLWIYRVYQELEHWTRTASKSLQALVHGGTSPQNLKAPNPGVAAPKGRGKRRRSKGRRDQR</sequence>
<keyword evidence="2" id="KW-1185">Reference proteome</keyword>
<protein>
    <submittedName>
        <fullName evidence="1">Uncharacterized protein</fullName>
    </submittedName>
</protein>
<organism evidence="1 2">
    <name type="scientific">Dallia pectoralis</name>
    <name type="common">Alaska blackfish</name>
    <dbReference type="NCBI Taxonomy" id="75939"/>
    <lineage>
        <taxon>Eukaryota</taxon>
        <taxon>Metazoa</taxon>
        <taxon>Chordata</taxon>
        <taxon>Craniata</taxon>
        <taxon>Vertebrata</taxon>
        <taxon>Euteleostomi</taxon>
        <taxon>Actinopterygii</taxon>
        <taxon>Neopterygii</taxon>
        <taxon>Teleostei</taxon>
        <taxon>Protacanthopterygii</taxon>
        <taxon>Esociformes</taxon>
        <taxon>Umbridae</taxon>
        <taxon>Dallia</taxon>
    </lineage>
</organism>
<evidence type="ECO:0000313" key="1">
    <source>
        <dbReference type="EMBL" id="KAJ8001040.1"/>
    </source>
</evidence>